<comment type="subcellular location">
    <subcellularLocation>
        <location evidence="1">Membrane</location>
        <topology evidence="1">Multi-pass membrane protein</topology>
    </subcellularLocation>
</comment>
<feature type="transmembrane region" description="Helical" evidence="5">
    <location>
        <begin position="31"/>
        <end position="56"/>
    </location>
</feature>
<dbReference type="Pfam" id="PF04893">
    <property type="entry name" value="Yip1"/>
    <property type="match status" value="1"/>
</dbReference>
<keyword evidence="2 5" id="KW-0812">Transmembrane</keyword>
<feature type="transmembrane region" description="Helical" evidence="5">
    <location>
        <begin position="135"/>
        <end position="156"/>
    </location>
</feature>
<proteinExistence type="predicted"/>
<dbReference type="Proteomes" id="UP001595798">
    <property type="component" value="Unassembled WGS sequence"/>
</dbReference>
<evidence type="ECO:0000256" key="2">
    <source>
        <dbReference type="ARBA" id="ARBA00022692"/>
    </source>
</evidence>
<reference evidence="8" key="1">
    <citation type="journal article" date="2019" name="Int. J. Syst. Evol. Microbiol.">
        <title>The Global Catalogue of Microorganisms (GCM) 10K type strain sequencing project: providing services to taxonomists for standard genome sequencing and annotation.</title>
        <authorList>
            <consortium name="The Broad Institute Genomics Platform"/>
            <consortium name="The Broad Institute Genome Sequencing Center for Infectious Disease"/>
            <person name="Wu L."/>
            <person name="Ma J."/>
        </authorList>
    </citation>
    <scope>NUCLEOTIDE SEQUENCE [LARGE SCALE GENOMIC DNA]</scope>
    <source>
        <strain evidence="8">CECT 7297</strain>
    </source>
</reference>
<dbReference type="InterPro" id="IPR006977">
    <property type="entry name" value="Yip1_dom"/>
</dbReference>
<keyword evidence="8" id="KW-1185">Reference proteome</keyword>
<evidence type="ECO:0000313" key="8">
    <source>
        <dbReference type="Proteomes" id="UP001595798"/>
    </source>
</evidence>
<feature type="transmembrane region" description="Helical" evidence="5">
    <location>
        <begin position="76"/>
        <end position="97"/>
    </location>
</feature>
<evidence type="ECO:0000256" key="1">
    <source>
        <dbReference type="ARBA" id="ARBA00004141"/>
    </source>
</evidence>
<evidence type="ECO:0000256" key="4">
    <source>
        <dbReference type="ARBA" id="ARBA00023136"/>
    </source>
</evidence>
<keyword evidence="4 5" id="KW-0472">Membrane</keyword>
<gene>
    <name evidence="7" type="ORF">ACFOZ5_11965</name>
</gene>
<evidence type="ECO:0000259" key="6">
    <source>
        <dbReference type="Pfam" id="PF04893"/>
    </source>
</evidence>
<keyword evidence="3 5" id="KW-1133">Transmembrane helix</keyword>
<sequence>MLLNHVFGLFTHPDSEWADIRREHEKPARLYVAYVLILALIGPVCAYISTAHFGWTVGTDQPLIKLAPGSALQLSVLTYLAMLVGVFALGYAVNWMARTYGAREEPDASNGIALAAYSCTPLFLAGFALLYPVPWFNAMVFLAAAVYGAYLMYDGLPIVMDIPRERAIMYAGALLTVALVILVSTRVGSVLLWNVGFGPVFING</sequence>
<organism evidence="7 8">
    <name type="scientific">Marinobacter lacisalsi</name>
    <dbReference type="NCBI Taxonomy" id="475979"/>
    <lineage>
        <taxon>Bacteria</taxon>
        <taxon>Pseudomonadati</taxon>
        <taxon>Pseudomonadota</taxon>
        <taxon>Gammaproteobacteria</taxon>
        <taxon>Pseudomonadales</taxon>
        <taxon>Marinobacteraceae</taxon>
        <taxon>Marinobacter</taxon>
    </lineage>
</organism>
<evidence type="ECO:0000256" key="3">
    <source>
        <dbReference type="ARBA" id="ARBA00022989"/>
    </source>
</evidence>
<comment type="caution">
    <text evidence="7">The sequence shown here is derived from an EMBL/GenBank/DDBJ whole genome shotgun (WGS) entry which is preliminary data.</text>
</comment>
<name>A0ABV8QH73_9GAMM</name>
<dbReference type="EMBL" id="JBHSDI010000015">
    <property type="protein sequence ID" value="MFC4259745.1"/>
    <property type="molecule type" value="Genomic_DNA"/>
</dbReference>
<accession>A0ABV8QH73</accession>
<protein>
    <submittedName>
        <fullName evidence="7">Yip1 family protein</fullName>
    </submittedName>
</protein>
<evidence type="ECO:0000256" key="5">
    <source>
        <dbReference type="SAM" id="Phobius"/>
    </source>
</evidence>
<dbReference type="RefSeq" id="WP_379887586.1">
    <property type="nucleotide sequence ID" value="NZ_JBHSDI010000015.1"/>
</dbReference>
<feature type="transmembrane region" description="Helical" evidence="5">
    <location>
        <begin position="109"/>
        <end position="129"/>
    </location>
</feature>
<feature type="domain" description="Yip1" evidence="6">
    <location>
        <begin position="7"/>
        <end position="184"/>
    </location>
</feature>
<evidence type="ECO:0000313" key="7">
    <source>
        <dbReference type="EMBL" id="MFC4259745.1"/>
    </source>
</evidence>
<feature type="transmembrane region" description="Helical" evidence="5">
    <location>
        <begin position="168"/>
        <end position="193"/>
    </location>
</feature>